<dbReference type="OrthoDB" id="5881184at2"/>
<accession>A0A517MG91</accession>
<reference evidence="1 2" key="1">
    <citation type="submission" date="2019-02" db="EMBL/GenBank/DDBJ databases">
        <title>Deep-cultivation of Planctomycetes and their phenomic and genomic characterization uncovers novel biology.</title>
        <authorList>
            <person name="Wiegand S."/>
            <person name="Jogler M."/>
            <person name="Boedeker C."/>
            <person name="Pinto D."/>
            <person name="Vollmers J."/>
            <person name="Rivas-Marin E."/>
            <person name="Kohn T."/>
            <person name="Peeters S.H."/>
            <person name="Heuer A."/>
            <person name="Rast P."/>
            <person name="Oberbeckmann S."/>
            <person name="Bunk B."/>
            <person name="Jeske O."/>
            <person name="Meyerdierks A."/>
            <person name="Storesund J.E."/>
            <person name="Kallscheuer N."/>
            <person name="Luecker S."/>
            <person name="Lage O.M."/>
            <person name="Pohl T."/>
            <person name="Merkel B.J."/>
            <person name="Hornburger P."/>
            <person name="Mueller R.-W."/>
            <person name="Bruemmer F."/>
            <person name="Labrenz M."/>
            <person name="Spormann A.M."/>
            <person name="Op den Camp H."/>
            <person name="Overmann J."/>
            <person name="Amann R."/>
            <person name="Jetten M.S.M."/>
            <person name="Mascher T."/>
            <person name="Medema M.H."/>
            <person name="Devos D.P."/>
            <person name="Kaster A.-K."/>
            <person name="Ovreas L."/>
            <person name="Rohde M."/>
            <person name="Galperin M.Y."/>
            <person name="Jogler C."/>
        </authorList>
    </citation>
    <scope>NUCLEOTIDE SEQUENCE [LARGE SCALE GENOMIC DNA]</scope>
    <source>
        <strain evidence="1 2">FF011L</strain>
    </source>
</reference>
<proteinExistence type="predicted"/>
<sequence length="216" mass="24468">MPRLDERLKTVAKQIRCRVHADIGSDHAYLLKALLTAGRIEQGIAIENKVQPWRNSQATLAGLNADVRFAEGVLGLRPGEADSLSICGMGAATIVRILQTAPARLPDRLIIQPNRCPEDVRQWALESNFHLIDEQLAIGHWPYNILVLQRSSETSDPAYPNQNPEIQVLFGPHLLKRRDPRWLALLNEEFNYLSKMPRLTKQATDRRDAIQKVLKM</sequence>
<dbReference type="GO" id="GO:0160105">
    <property type="term" value="F:tRNA (adenine(22)-N1)-methyltransferase activity"/>
    <property type="evidence" value="ECO:0007669"/>
    <property type="project" value="UniProtKB-EC"/>
</dbReference>
<dbReference type="KEGG" id="rml:FF011L_25500"/>
<name>A0A517MG91_9BACT</name>
<dbReference type="EMBL" id="CP036262">
    <property type="protein sequence ID" value="QDS93777.1"/>
    <property type="molecule type" value="Genomic_DNA"/>
</dbReference>
<dbReference type="RefSeq" id="WP_145351875.1">
    <property type="nucleotide sequence ID" value="NZ_CP036262.1"/>
</dbReference>
<dbReference type="GO" id="GO:0032259">
    <property type="term" value="P:methylation"/>
    <property type="evidence" value="ECO:0007669"/>
    <property type="project" value="UniProtKB-KW"/>
</dbReference>
<dbReference type="Proteomes" id="UP000320672">
    <property type="component" value="Chromosome"/>
</dbReference>
<evidence type="ECO:0000313" key="1">
    <source>
        <dbReference type="EMBL" id="QDS93777.1"/>
    </source>
</evidence>
<dbReference type="Gene3D" id="3.40.50.150">
    <property type="entry name" value="Vaccinia Virus protein VP39"/>
    <property type="match status" value="1"/>
</dbReference>
<evidence type="ECO:0000313" key="2">
    <source>
        <dbReference type="Proteomes" id="UP000320672"/>
    </source>
</evidence>
<keyword evidence="2" id="KW-1185">Reference proteome</keyword>
<dbReference type="PANTHER" id="PTHR38451">
    <property type="entry name" value="TRNA (ADENINE(22)-N(1))-METHYLTRANSFERASE"/>
    <property type="match status" value="1"/>
</dbReference>
<dbReference type="InterPro" id="IPR029063">
    <property type="entry name" value="SAM-dependent_MTases_sf"/>
</dbReference>
<keyword evidence="1" id="KW-0489">Methyltransferase</keyword>
<protein>
    <submittedName>
        <fullName evidence="1">tRNA (Adenine(22)-N(1))-methyltransferase</fullName>
        <ecNumber evidence="1">2.1.1.217</ecNumber>
    </submittedName>
</protein>
<dbReference type="EC" id="2.1.1.217" evidence="1"/>
<dbReference type="PANTHER" id="PTHR38451:SF1">
    <property type="entry name" value="TRNA (ADENINE(22)-N(1))-METHYLTRANSFERASE"/>
    <property type="match status" value="1"/>
</dbReference>
<gene>
    <name evidence="1" type="primary">trmK</name>
    <name evidence="1" type="ORF">FF011L_25500</name>
</gene>
<dbReference type="InterPro" id="IPR006901">
    <property type="entry name" value="TrmK"/>
</dbReference>
<dbReference type="Pfam" id="PF04816">
    <property type="entry name" value="TrmK"/>
    <property type="match status" value="1"/>
</dbReference>
<keyword evidence="1" id="KW-0808">Transferase</keyword>
<organism evidence="1 2">
    <name type="scientific">Roseimaritima multifibrata</name>
    <dbReference type="NCBI Taxonomy" id="1930274"/>
    <lineage>
        <taxon>Bacteria</taxon>
        <taxon>Pseudomonadati</taxon>
        <taxon>Planctomycetota</taxon>
        <taxon>Planctomycetia</taxon>
        <taxon>Pirellulales</taxon>
        <taxon>Pirellulaceae</taxon>
        <taxon>Roseimaritima</taxon>
    </lineage>
</organism>
<dbReference type="AlphaFoldDB" id="A0A517MG91"/>